<evidence type="ECO:0000313" key="4">
    <source>
        <dbReference type="EMBL" id="SBW10537.1"/>
    </source>
</evidence>
<dbReference type="EMBL" id="FLUL01000002">
    <property type="protein sequence ID" value="SBW10537.1"/>
    <property type="molecule type" value="Genomic_DNA"/>
</dbReference>
<keyword evidence="2" id="KW-1134">Transmembrane beta strand</keyword>
<keyword evidence="2" id="KW-0812">Transmembrane</keyword>
<keyword evidence="3" id="KW-0175">Coiled coil</keyword>
<organism evidence="4">
    <name type="scientific">uncultured Dysgonomonas sp</name>
    <dbReference type="NCBI Taxonomy" id="206096"/>
    <lineage>
        <taxon>Bacteria</taxon>
        <taxon>Pseudomonadati</taxon>
        <taxon>Bacteroidota</taxon>
        <taxon>Bacteroidia</taxon>
        <taxon>Bacteroidales</taxon>
        <taxon>Dysgonomonadaceae</taxon>
        <taxon>Dysgonomonas</taxon>
        <taxon>environmental samples</taxon>
    </lineage>
</organism>
<dbReference type="GO" id="GO:0015562">
    <property type="term" value="F:efflux transmembrane transporter activity"/>
    <property type="evidence" value="ECO:0007669"/>
    <property type="project" value="InterPro"/>
</dbReference>
<keyword evidence="2" id="KW-0472">Membrane</keyword>
<dbReference type="Pfam" id="PF02321">
    <property type="entry name" value="OEP"/>
    <property type="match status" value="2"/>
</dbReference>
<dbReference type="Gene3D" id="1.20.1600.10">
    <property type="entry name" value="Outer membrane efflux proteins (OEP)"/>
    <property type="match status" value="1"/>
</dbReference>
<dbReference type="Gene3D" id="2.20.200.10">
    <property type="entry name" value="Outer membrane efflux proteins (OEP)"/>
    <property type="match status" value="1"/>
</dbReference>
<dbReference type="InterPro" id="IPR003423">
    <property type="entry name" value="OMP_efflux"/>
</dbReference>
<dbReference type="GO" id="GO:0005886">
    <property type="term" value="C:plasma membrane"/>
    <property type="evidence" value="ECO:0007669"/>
    <property type="project" value="UniProtKB-SubCell"/>
</dbReference>
<keyword evidence="2" id="KW-0449">Lipoprotein</keyword>
<dbReference type="PANTHER" id="PTHR30203:SF33">
    <property type="entry name" value="BLR4455 PROTEIN"/>
    <property type="match status" value="1"/>
</dbReference>
<name>A0A212KFW1_9BACT</name>
<evidence type="ECO:0000256" key="2">
    <source>
        <dbReference type="RuleBase" id="RU362097"/>
    </source>
</evidence>
<dbReference type="PROSITE" id="PS51257">
    <property type="entry name" value="PROKAR_LIPOPROTEIN"/>
    <property type="match status" value="1"/>
</dbReference>
<accession>A0A212KFW1</accession>
<dbReference type="NCBIfam" id="TIGR01845">
    <property type="entry name" value="outer_NodT"/>
    <property type="match status" value="1"/>
</dbReference>
<proteinExistence type="inferred from homology"/>
<dbReference type="RefSeq" id="WP_296952737.1">
    <property type="nucleotide sequence ID" value="NZ_CABTJG010000008.1"/>
</dbReference>
<keyword evidence="2" id="KW-0564">Palmitate</keyword>
<dbReference type="InterPro" id="IPR010131">
    <property type="entry name" value="MdtP/NodT-like"/>
</dbReference>
<feature type="coiled-coil region" evidence="3">
    <location>
        <begin position="436"/>
        <end position="463"/>
    </location>
</feature>
<sequence>MKRKYIKGVVLLGVILSMGFTSCGIVSNYKAPEIDSQDMFRGENPTDTTTIANIPWREYFTDPALQALIDEGLANNFDMRIAYTRIQQAEAGLVVAKSAYFPTIALAGQVTHTRGSIKNGKERVLGYETGTQFGLGFAVQWEADLWGKLSSKSRAQYANLVSTHAYRNLIQTSLVANIATTYYSLLALDEQLKITKETIGLLKESTATMTDMMQAGLLNRAGVKQSEALLYSTQVSVPTLESQIRKLENSLSVLVGRKPGPVYRTAIKDQPVPSHLQYGIPAQMLAKRPDVIQAEMGFRYAFEMRNVAQRSLYPSLTLGTSTIGYASNTLSQFFQPANILANIVGGLTQPIFAGNQLRGQYKVAKAQQEEALLTFEQTVLKAGQEVSDIMYTYESSLRKNEDRAKQVEALFTAVDDTKVLLKAGEANYTEVLNAEQNLLQAQLGQVNDKLEQLQATVNLYRALGGGVE</sequence>
<dbReference type="AlphaFoldDB" id="A0A212KFW1"/>
<comment type="subcellular location">
    <subcellularLocation>
        <location evidence="2">Cell membrane</location>
        <topology evidence="2">Lipid-anchor</topology>
    </subcellularLocation>
</comment>
<comment type="similarity">
    <text evidence="1 2">Belongs to the outer membrane factor (OMF) (TC 1.B.17) family.</text>
</comment>
<dbReference type="PANTHER" id="PTHR30203">
    <property type="entry name" value="OUTER MEMBRANE CATION EFFLUX PROTEIN"/>
    <property type="match status" value="1"/>
</dbReference>
<reference evidence="4" key="1">
    <citation type="submission" date="2016-04" db="EMBL/GenBank/DDBJ databases">
        <authorList>
            <person name="Evans L.H."/>
            <person name="Alamgir A."/>
            <person name="Owens N."/>
            <person name="Weber N.D."/>
            <person name="Virtaneva K."/>
            <person name="Barbian K."/>
            <person name="Babar A."/>
            <person name="Rosenke K."/>
        </authorList>
    </citation>
    <scope>NUCLEOTIDE SEQUENCE</scope>
    <source>
        <strain evidence="4">86-2</strain>
    </source>
</reference>
<evidence type="ECO:0000256" key="3">
    <source>
        <dbReference type="SAM" id="Coils"/>
    </source>
</evidence>
<protein>
    <submittedName>
        <fullName evidence="4">Uncharacterized protein</fullName>
    </submittedName>
</protein>
<gene>
    <name evidence="4" type="ORF">KL86DYS2_20118</name>
</gene>
<evidence type="ECO:0000256" key="1">
    <source>
        <dbReference type="ARBA" id="ARBA00007613"/>
    </source>
</evidence>
<dbReference type="SUPFAM" id="SSF56954">
    <property type="entry name" value="Outer membrane efflux proteins (OEP)"/>
    <property type="match status" value="1"/>
</dbReference>